<proteinExistence type="inferred from homology"/>
<dbReference type="EMBL" id="BAABXL010000001">
    <property type="protein sequence ID" value="GAA6268367.1"/>
    <property type="molecule type" value="Genomic_DNA"/>
</dbReference>
<keyword evidence="7 11" id="KW-0408">Iron</keyword>
<evidence type="ECO:0000256" key="9">
    <source>
        <dbReference type="ARBA" id="ARBA00023239"/>
    </source>
</evidence>
<reference evidence="14 15" key="1">
    <citation type="submission" date="2024-04" db="EMBL/GenBank/DDBJ databases">
        <title>Defined microbial consortia suppress multidrug-resistant proinflammatory Enterobacteriaceae via ecological control.</title>
        <authorList>
            <person name="Furuichi M."/>
            <person name="Kawaguchi T."/>
            <person name="Pust M."/>
            <person name="Yasuma K."/>
            <person name="Plichta D."/>
            <person name="Hasegawa N."/>
            <person name="Ohya T."/>
            <person name="Bhattarai S."/>
            <person name="Sasajima S."/>
            <person name="Aoto Y."/>
            <person name="Tuganbaev T."/>
            <person name="Yaginuma M."/>
            <person name="Ueda M."/>
            <person name="Okahashi N."/>
            <person name="Amafuji K."/>
            <person name="Kiridooshi Y."/>
            <person name="Sugita K."/>
            <person name="Strazar M."/>
            <person name="Skelly A."/>
            <person name="Suda W."/>
            <person name="Hattori M."/>
            <person name="Nakamoto N."/>
            <person name="Caballero S."/>
            <person name="Norman J."/>
            <person name="Olle B."/>
            <person name="Tanoue T."/>
            <person name="Arita M."/>
            <person name="Bucci V."/>
            <person name="Atarashi K."/>
            <person name="Xavier R."/>
            <person name="Honda K."/>
        </authorList>
    </citation>
    <scope>NUCLEOTIDE SEQUENCE [LARGE SCALE GENOMIC DNA]</scope>
    <source>
        <strain evidence="15">f13</strain>
    </source>
</reference>
<dbReference type="InterPro" id="IPR029009">
    <property type="entry name" value="ASB_dom_sf"/>
</dbReference>
<sequence>MAFISVFDVIGPNMIGPSSSHTAGADSLAFLAQKMISGPLKKAEFILYGSFAKTYRGHGTDRALLGGIMGFATDDRRIPDSFSIAEKRGLEYHFTANETEEVDHPNTVDIIMTNEEGQTLTVRGESLGGGKIRISRINQVAVDFTGEYSTAIVIHKDTPGVVAHITRCLAEDNINIAFMKLFREEKGQTAYSIVESDDDLPDSLCGRILQNPSVRDVMLVHL</sequence>
<evidence type="ECO:0000256" key="11">
    <source>
        <dbReference type="PIRNR" id="PIRNR036692"/>
    </source>
</evidence>
<dbReference type="InterPro" id="IPR002912">
    <property type="entry name" value="ACT_dom"/>
</dbReference>
<organism evidence="14 15">
    <name type="scientific">Enterocloster alcoholdehydrogenati</name>
    <dbReference type="NCBI Taxonomy" id="2547410"/>
    <lineage>
        <taxon>Bacteria</taxon>
        <taxon>Bacillati</taxon>
        <taxon>Bacillota</taxon>
        <taxon>Clostridia</taxon>
        <taxon>Lachnospirales</taxon>
        <taxon>Lachnospiraceae</taxon>
        <taxon>Enterocloster</taxon>
    </lineage>
</organism>
<keyword evidence="4 11" id="KW-0312">Gluconeogenesis</keyword>
<dbReference type="PANTHER" id="PTHR30182">
    <property type="entry name" value="L-SERINE DEHYDRATASE"/>
    <property type="match status" value="1"/>
</dbReference>
<dbReference type="InterPro" id="IPR051318">
    <property type="entry name" value="Fe-S_L-Ser"/>
</dbReference>
<dbReference type="SUPFAM" id="SSF55021">
    <property type="entry name" value="ACT-like"/>
    <property type="match status" value="1"/>
</dbReference>
<gene>
    <name evidence="14" type="primary">sdaAB</name>
    <name evidence="14" type="ORF">F130042H8_14270</name>
</gene>
<evidence type="ECO:0000256" key="5">
    <source>
        <dbReference type="ARBA" id="ARBA00022485"/>
    </source>
</evidence>
<keyword evidence="8 11" id="KW-0411">Iron-sulfur</keyword>
<evidence type="ECO:0000256" key="4">
    <source>
        <dbReference type="ARBA" id="ARBA00022432"/>
    </source>
</evidence>
<evidence type="ECO:0000259" key="13">
    <source>
        <dbReference type="PROSITE" id="PS51671"/>
    </source>
</evidence>
<evidence type="ECO:0000256" key="2">
    <source>
        <dbReference type="ARBA" id="ARBA00004742"/>
    </source>
</evidence>
<keyword evidence="9 11" id="KW-0456">Lyase</keyword>
<feature type="domain" description="ACT" evidence="13">
    <location>
        <begin position="150"/>
        <end position="222"/>
    </location>
</feature>
<comment type="pathway">
    <text evidence="2 11">Carbohydrate biosynthesis; gluconeogenesis.</text>
</comment>
<comment type="catalytic activity">
    <reaction evidence="10 11 12">
        <text>L-serine = pyruvate + NH4(+)</text>
        <dbReference type="Rhea" id="RHEA:19169"/>
        <dbReference type="ChEBI" id="CHEBI:15361"/>
        <dbReference type="ChEBI" id="CHEBI:28938"/>
        <dbReference type="ChEBI" id="CHEBI:33384"/>
        <dbReference type="EC" id="4.3.1.17"/>
    </reaction>
</comment>
<evidence type="ECO:0000313" key="14">
    <source>
        <dbReference type="EMBL" id="GAA6268367.1"/>
    </source>
</evidence>
<dbReference type="Pfam" id="PF03315">
    <property type="entry name" value="SDH_beta"/>
    <property type="match status" value="1"/>
</dbReference>
<protein>
    <recommendedName>
        <fullName evidence="11">L-serine deaminase</fullName>
    </recommendedName>
</protein>
<evidence type="ECO:0000256" key="12">
    <source>
        <dbReference type="RuleBase" id="RU366059"/>
    </source>
</evidence>
<evidence type="ECO:0000256" key="7">
    <source>
        <dbReference type="ARBA" id="ARBA00023004"/>
    </source>
</evidence>
<dbReference type="PANTHER" id="PTHR30182:SF12">
    <property type="entry name" value="L-SERINE DEHYDRATASE, BETA CHAIN-RELATED"/>
    <property type="match status" value="1"/>
</dbReference>
<evidence type="ECO:0000256" key="3">
    <source>
        <dbReference type="ARBA" id="ARBA00008636"/>
    </source>
</evidence>
<evidence type="ECO:0000313" key="15">
    <source>
        <dbReference type="Proteomes" id="UP001600894"/>
    </source>
</evidence>
<keyword evidence="15" id="KW-1185">Reference proteome</keyword>
<comment type="cofactor">
    <cofactor evidence="1 12">
        <name>[4Fe-4S] cluster</name>
        <dbReference type="ChEBI" id="CHEBI:49883"/>
    </cofactor>
</comment>
<name>A0ABQ0AWI8_9FIRM</name>
<evidence type="ECO:0000256" key="6">
    <source>
        <dbReference type="ARBA" id="ARBA00022723"/>
    </source>
</evidence>
<dbReference type="InterPro" id="IPR004643">
    <property type="entry name" value="Fe-S_L-Ser_bsu"/>
</dbReference>
<comment type="similarity">
    <text evidence="3 11 12">Belongs to the iron-sulfur dependent L-serine dehydratase family.</text>
</comment>
<evidence type="ECO:0000256" key="1">
    <source>
        <dbReference type="ARBA" id="ARBA00001966"/>
    </source>
</evidence>
<dbReference type="CDD" id="cd04903">
    <property type="entry name" value="ACT_LSD"/>
    <property type="match status" value="1"/>
</dbReference>
<dbReference type="SUPFAM" id="SSF143548">
    <property type="entry name" value="Serine metabolism enzymes domain"/>
    <property type="match status" value="1"/>
</dbReference>
<dbReference type="RefSeq" id="WP_176253701.1">
    <property type="nucleotide sequence ID" value="NZ_BAABXL010000001.1"/>
</dbReference>
<dbReference type="PROSITE" id="PS51671">
    <property type="entry name" value="ACT"/>
    <property type="match status" value="1"/>
</dbReference>
<accession>A0ABQ0AWI8</accession>
<keyword evidence="5 11" id="KW-0004">4Fe-4S</keyword>
<dbReference type="InterPro" id="IPR005131">
    <property type="entry name" value="Ser_deHydtase_bsu"/>
</dbReference>
<evidence type="ECO:0000256" key="8">
    <source>
        <dbReference type="ARBA" id="ARBA00023014"/>
    </source>
</evidence>
<keyword evidence="6 11" id="KW-0479">Metal-binding</keyword>
<dbReference type="PIRSF" id="PIRSF036692">
    <property type="entry name" value="SDH_B"/>
    <property type="match status" value="1"/>
</dbReference>
<dbReference type="Proteomes" id="UP001600894">
    <property type="component" value="Unassembled WGS sequence"/>
</dbReference>
<dbReference type="Gene3D" id="3.30.1330.90">
    <property type="entry name" value="D-3-phosphoglycerate dehydrogenase, domain 3"/>
    <property type="match status" value="1"/>
</dbReference>
<dbReference type="NCBIfam" id="TIGR00719">
    <property type="entry name" value="sda_beta"/>
    <property type="match status" value="1"/>
</dbReference>
<evidence type="ECO:0000256" key="10">
    <source>
        <dbReference type="ARBA" id="ARBA00049406"/>
    </source>
</evidence>
<dbReference type="Gene3D" id="3.30.70.260">
    <property type="match status" value="1"/>
</dbReference>
<comment type="caution">
    <text evidence="14">The sequence shown here is derived from an EMBL/GenBank/DDBJ whole genome shotgun (WGS) entry which is preliminary data.</text>
</comment>
<dbReference type="InterPro" id="IPR045865">
    <property type="entry name" value="ACT-like_dom_sf"/>
</dbReference>